<dbReference type="InterPro" id="IPR026444">
    <property type="entry name" value="Secre_tail"/>
</dbReference>
<dbReference type="InterPro" id="IPR015943">
    <property type="entry name" value="WD40/YVTN_repeat-like_dom_sf"/>
</dbReference>
<keyword evidence="1" id="KW-0602">Photosynthesis</keyword>
<gene>
    <name evidence="6" type="ORF">GCM10009431_12930</name>
</gene>
<evidence type="ECO:0000313" key="6">
    <source>
        <dbReference type="EMBL" id="GAA0741619.1"/>
    </source>
</evidence>
<keyword evidence="7" id="KW-1185">Reference proteome</keyword>
<dbReference type="RefSeq" id="WP_343796740.1">
    <property type="nucleotide sequence ID" value="NZ_BAAAGF010000001.1"/>
</dbReference>
<feature type="domain" description="Secretion system C-terminal sorting" evidence="5">
    <location>
        <begin position="361"/>
        <end position="435"/>
    </location>
</feature>
<evidence type="ECO:0000256" key="2">
    <source>
        <dbReference type="ARBA" id="ARBA00022729"/>
    </source>
</evidence>
<protein>
    <recommendedName>
        <fullName evidence="8">Secreted protein (Por secretion system target)</fullName>
    </recommendedName>
</protein>
<dbReference type="SUPFAM" id="SSF110296">
    <property type="entry name" value="Oligoxyloglucan reducing end-specific cellobiohydrolase"/>
    <property type="match status" value="2"/>
</dbReference>
<keyword evidence="3" id="KW-0604">Photosystem II</keyword>
<dbReference type="Pfam" id="PF18962">
    <property type="entry name" value="Por_Secre_tail"/>
    <property type="match status" value="1"/>
</dbReference>
<keyword evidence="2" id="KW-0732">Signal</keyword>
<evidence type="ECO:0008006" key="8">
    <source>
        <dbReference type="Google" id="ProtNLM"/>
    </source>
</evidence>
<evidence type="ECO:0000256" key="3">
    <source>
        <dbReference type="ARBA" id="ARBA00023276"/>
    </source>
</evidence>
<dbReference type="NCBIfam" id="TIGR04183">
    <property type="entry name" value="Por_Secre_tail"/>
    <property type="match status" value="1"/>
</dbReference>
<dbReference type="InterPro" id="IPR028203">
    <property type="entry name" value="PSII_CF48-like_dom"/>
</dbReference>
<dbReference type="EMBL" id="BAAAGF010000001">
    <property type="protein sequence ID" value="GAA0741619.1"/>
    <property type="molecule type" value="Genomic_DNA"/>
</dbReference>
<evidence type="ECO:0000256" key="1">
    <source>
        <dbReference type="ARBA" id="ARBA00022531"/>
    </source>
</evidence>
<reference evidence="6 7" key="1">
    <citation type="journal article" date="2019" name="Int. J. Syst. Evol. Microbiol.">
        <title>The Global Catalogue of Microorganisms (GCM) 10K type strain sequencing project: providing services to taxonomists for standard genome sequencing and annotation.</title>
        <authorList>
            <consortium name="The Broad Institute Genomics Platform"/>
            <consortium name="The Broad Institute Genome Sequencing Center for Infectious Disease"/>
            <person name="Wu L."/>
            <person name="Ma J."/>
        </authorList>
    </citation>
    <scope>NUCLEOTIDE SEQUENCE [LARGE SCALE GENOMIC DNA]</scope>
    <source>
        <strain evidence="6 7">JCM 15976</strain>
    </source>
</reference>
<sequence length="438" mass="48747">MNKKVIQLYFVIYIYKMKHLSLLVYLLPFVLFSQTWQPTSITPNINGQRFDDVFFINDNTGWAANGYYAAVFKTTDGGDTWTEQASSSDLGGSYYFRNIEFINESIGFLGTLNGKFFSTNDGGTTWTEVTNISPNPQAICGLNAVGSSTIYGCGAYFTPAYIIKSTDSGLNWQYIDMSAYANALVEIKFINELIGYACGSNANGACVLKTTDGGSTWTELFNSNIPGEYVWKFQILENVPNVFFGAISSIAPNPGKLIKSVDSGTTWNSYDAPETDVQAVGFINENKGWMGGHTTGFYETVDGGQTWTNLNVGSNLNRIFIISPALAYASGTSIYKFTDASLNISEVESNSKTLDIHIKNNPVDTTLEFSIYFHNNDNLLIELYDSKGIYIKQLSREIITSTEIEKHYTFDVSSLSSGTYFINFHNNFQRQSLKFIKQ</sequence>
<proteinExistence type="predicted"/>
<feature type="domain" description="Photosynthesis system II assembly factor Ycf48/Hcf136-like" evidence="4">
    <location>
        <begin position="35"/>
        <end position="173"/>
    </location>
</feature>
<comment type="caution">
    <text evidence="6">The sequence shown here is derived from an EMBL/GenBank/DDBJ whole genome shotgun (WGS) entry which is preliminary data.</text>
</comment>
<accession>A0ABN1JKF2</accession>
<name>A0ABN1JKF2_9FLAO</name>
<dbReference type="CDD" id="cd15482">
    <property type="entry name" value="Sialidase_non-viral"/>
    <property type="match status" value="1"/>
</dbReference>
<evidence type="ECO:0000259" key="5">
    <source>
        <dbReference type="Pfam" id="PF18962"/>
    </source>
</evidence>
<evidence type="ECO:0000259" key="4">
    <source>
        <dbReference type="Pfam" id="PF14870"/>
    </source>
</evidence>
<dbReference type="PANTHER" id="PTHR47199:SF2">
    <property type="entry name" value="PHOTOSYSTEM II STABILITY_ASSEMBLY FACTOR HCF136, CHLOROPLASTIC"/>
    <property type="match status" value="1"/>
</dbReference>
<dbReference type="Gene3D" id="2.130.10.10">
    <property type="entry name" value="YVTN repeat-like/Quinoprotein amine dehydrogenase"/>
    <property type="match status" value="2"/>
</dbReference>
<evidence type="ECO:0000313" key="7">
    <source>
        <dbReference type="Proteomes" id="UP001500736"/>
    </source>
</evidence>
<dbReference type="Proteomes" id="UP001500736">
    <property type="component" value="Unassembled WGS sequence"/>
</dbReference>
<dbReference type="Pfam" id="PF14870">
    <property type="entry name" value="PSII_BNR"/>
    <property type="match status" value="1"/>
</dbReference>
<organism evidence="6 7">
    <name type="scientific">Gaetbulibacter jejuensis</name>
    <dbReference type="NCBI Taxonomy" id="584607"/>
    <lineage>
        <taxon>Bacteria</taxon>
        <taxon>Pseudomonadati</taxon>
        <taxon>Bacteroidota</taxon>
        <taxon>Flavobacteriia</taxon>
        <taxon>Flavobacteriales</taxon>
        <taxon>Flavobacteriaceae</taxon>
        <taxon>Gaetbulibacter</taxon>
    </lineage>
</organism>
<dbReference type="PANTHER" id="PTHR47199">
    <property type="entry name" value="PHOTOSYSTEM II STABILITY/ASSEMBLY FACTOR HCF136, CHLOROPLASTIC"/>
    <property type="match status" value="1"/>
</dbReference>